<feature type="compositionally biased region" description="Polar residues" evidence="1">
    <location>
        <begin position="60"/>
        <end position="72"/>
    </location>
</feature>
<dbReference type="GeneID" id="63693977"/>
<dbReference type="EMBL" id="KK088418">
    <property type="protein sequence ID" value="EYE96509.1"/>
    <property type="molecule type" value="Genomic_DNA"/>
</dbReference>
<dbReference type="OrthoDB" id="10478478at2759"/>
<protein>
    <submittedName>
        <fullName evidence="2">Uncharacterized protein</fullName>
    </submittedName>
</protein>
<feature type="compositionally biased region" description="Basic and acidic residues" evidence="1">
    <location>
        <begin position="81"/>
        <end position="91"/>
    </location>
</feature>
<proteinExistence type="predicted"/>
<evidence type="ECO:0000313" key="3">
    <source>
        <dbReference type="Proteomes" id="UP000019804"/>
    </source>
</evidence>
<evidence type="ECO:0000313" key="2">
    <source>
        <dbReference type="EMBL" id="EYE96509.1"/>
    </source>
</evidence>
<keyword evidence="3" id="KW-1185">Reference proteome</keyword>
<evidence type="ECO:0000256" key="1">
    <source>
        <dbReference type="SAM" id="MobiDB-lite"/>
    </source>
</evidence>
<dbReference type="RefSeq" id="XP_040640197.1">
    <property type="nucleotide sequence ID" value="XM_040778853.1"/>
</dbReference>
<reference evidence="3" key="1">
    <citation type="journal article" date="2014" name="Nat. Commun.">
        <title>Genomic adaptations of the halophilic Dead Sea filamentous fungus Eurotium rubrum.</title>
        <authorList>
            <person name="Kis-Papo T."/>
            <person name="Weig A.R."/>
            <person name="Riley R."/>
            <person name="Persoh D."/>
            <person name="Salamov A."/>
            <person name="Sun H."/>
            <person name="Lipzen A."/>
            <person name="Wasser S.P."/>
            <person name="Rambold G."/>
            <person name="Grigoriev I.V."/>
            <person name="Nevo E."/>
        </authorList>
    </citation>
    <scope>NUCLEOTIDE SEQUENCE [LARGE SCALE GENOMIC DNA]</scope>
    <source>
        <strain evidence="3">CBS 135680</strain>
    </source>
</reference>
<dbReference type="HOGENOM" id="CLU_2133018_0_0_1"/>
<accession>A0A017SIN1</accession>
<name>A0A017SIN1_ASPRC</name>
<gene>
    <name evidence="2" type="ORF">EURHEDRAFT_376441</name>
</gene>
<sequence length="113" mass="12425">MDPVRYFSLLIFILTRFHVYDRLQKIHTHISSMKFSSITFLLTIATAAIAAPLEANHDSNSVNLASDSSNRNTAEEAAPMAKREGGEDKGVHGVLSFVPTLLKGIKFNEPAHS</sequence>
<feature type="region of interest" description="Disordered" evidence="1">
    <location>
        <begin position="60"/>
        <end position="91"/>
    </location>
</feature>
<organism evidence="2 3">
    <name type="scientific">Aspergillus ruber (strain CBS 135680)</name>
    <dbReference type="NCBI Taxonomy" id="1388766"/>
    <lineage>
        <taxon>Eukaryota</taxon>
        <taxon>Fungi</taxon>
        <taxon>Dikarya</taxon>
        <taxon>Ascomycota</taxon>
        <taxon>Pezizomycotina</taxon>
        <taxon>Eurotiomycetes</taxon>
        <taxon>Eurotiomycetidae</taxon>
        <taxon>Eurotiales</taxon>
        <taxon>Aspergillaceae</taxon>
        <taxon>Aspergillus</taxon>
        <taxon>Aspergillus subgen. Aspergillus</taxon>
    </lineage>
</organism>
<dbReference type="AlphaFoldDB" id="A0A017SIN1"/>
<dbReference type="Proteomes" id="UP000019804">
    <property type="component" value="Unassembled WGS sequence"/>
</dbReference>